<gene>
    <name evidence="2" type="ORF">WMSIL1_LOCUS350</name>
</gene>
<keyword evidence="3" id="KW-1185">Reference proteome</keyword>
<sequence>MFLYLILSNHILKFPILQLLKISLQMFLSSFMILNLASSLNCGVINTNMCSQ</sequence>
<dbReference type="Proteomes" id="UP000321570">
    <property type="component" value="Unassembled WGS sequence"/>
</dbReference>
<keyword evidence="1" id="KW-1133">Transmembrane helix</keyword>
<proteinExistence type="predicted"/>
<name>A0A564XWE9_HYMDI</name>
<evidence type="ECO:0000313" key="2">
    <source>
        <dbReference type="EMBL" id="VUZ39310.1"/>
    </source>
</evidence>
<evidence type="ECO:0000313" key="3">
    <source>
        <dbReference type="Proteomes" id="UP000321570"/>
    </source>
</evidence>
<dbReference type="EMBL" id="CABIJS010000011">
    <property type="protein sequence ID" value="VUZ39310.1"/>
    <property type="molecule type" value="Genomic_DNA"/>
</dbReference>
<accession>A0A564XWE9</accession>
<organism evidence="2 3">
    <name type="scientific">Hymenolepis diminuta</name>
    <name type="common">Rat tapeworm</name>
    <dbReference type="NCBI Taxonomy" id="6216"/>
    <lineage>
        <taxon>Eukaryota</taxon>
        <taxon>Metazoa</taxon>
        <taxon>Spiralia</taxon>
        <taxon>Lophotrochozoa</taxon>
        <taxon>Platyhelminthes</taxon>
        <taxon>Cestoda</taxon>
        <taxon>Eucestoda</taxon>
        <taxon>Cyclophyllidea</taxon>
        <taxon>Hymenolepididae</taxon>
        <taxon>Hymenolepis</taxon>
    </lineage>
</organism>
<protein>
    <submittedName>
        <fullName evidence="2">Uncharacterized protein</fullName>
    </submittedName>
</protein>
<evidence type="ECO:0000256" key="1">
    <source>
        <dbReference type="SAM" id="Phobius"/>
    </source>
</evidence>
<keyword evidence="1" id="KW-0472">Membrane</keyword>
<keyword evidence="1" id="KW-0812">Transmembrane</keyword>
<reference evidence="2 3" key="1">
    <citation type="submission" date="2019-07" db="EMBL/GenBank/DDBJ databases">
        <authorList>
            <person name="Jastrzebski P J."/>
            <person name="Paukszto L."/>
            <person name="Jastrzebski P J."/>
        </authorList>
    </citation>
    <scope>NUCLEOTIDE SEQUENCE [LARGE SCALE GENOMIC DNA]</scope>
    <source>
        <strain evidence="2 3">WMS-il1</strain>
    </source>
</reference>
<dbReference type="AlphaFoldDB" id="A0A564XWE9"/>
<feature type="transmembrane region" description="Helical" evidence="1">
    <location>
        <begin position="22"/>
        <end position="45"/>
    </location>
</feature>